<evidence type="ECO:0000256" key="2">
    <source>
        <dbReference type="SAM" id="MobiDB-lite"/>
    </source>
</evidence>
<organism evidence="3">
    <name type="scientific">Bacillus thuringiensis subsp. israelensis</name>
    <dbReference type="NCBI Taxonomy" id="1430"/>
    <lineage>
        <taxon>Bacteria</taxon>
        <taxon>Bacillati</taxon>
        <taxon>Bacillota</taxon>
        <taxon>Bacilli</taxon>
        <taxon>Bacillales</taxon>
        <taxon>Bacillaceae</taxon>
        <taxon>Bacillus</taxon>
        <taxon>Bacillus cereus group</taxon>
    </lineage>
</organism>
<dbReference type="RefSeq" id="WP_000659956.1">
    <property type="nucleotide sequence ID" value="NZ_CP013278.1"/>
</dbReference>
<keyword evidence="3" id="KW-0614">Plasmid</keyword>
<evidence type="ECO:0000313" key="3">
    <source>
        <dbReference type="EMBL" id="AND28434.1"/>
    </source>
</evidence>
<dbReference type="InterPro" id="IPR035437">
    <property type="entry name" value="SNase_OB-fold_sf"/>
</dbReference>
<accession>A0A160LJR1</accession>
<gene>
    <name evidence="3" type="ORF">ATN07_32405</name>
</gene>
<feature type="region of interest" description="Disordered" evidence="2">
    <location>
        <begin position="346"/>
        <end position="381"/>
    </location>
</feature>
<proteinExistence type="predicted"/>
<dbReference type="EMBL" id="CP013278">
    <property type="protein sequence ID" value="AND28434.1"/>
    <property type="molecule type" value="Genomic_DNA"/>
</dbReference>
<dbReference type="Gene3D" id="2.40.50.90">
    <property type="match status" value="1"/>
</dbReference>
<geneLocation type="plasmid" evidence="3">
    <name>pAM65-52-3-235K</name>
</geneLocation>
<reference evidence="3" key="1">
    <citation type="journal article" date="2017" name="Res. Microbiol.">
        <title>Comparative genomics of extrachromosomal elements in Bacillus thuringiensis subsp. israelensis.</title>
        <authorList>
            <person name="Bolotin A."/>
            <person name="Gillis A."/>
            <person name="Sanchis V."/>
            <person name="Nielsen-LeRoux C."/>
            <person name="Mahillon J."/>
            <person name="Lereclus D."/>
            <person name="Sorokin A."/>
        </authorList>
    </citation>
    <scope>NUCLEOTIDE SEQUENCE</scope>
    <source>
        <strain evidence="3">AM65-52</strain>
        <plasmid evidence="3">pAM65-52-3-235K</plasmid>
    </source>
</reference>
<feature type="coiled-coil region" evidence="1">
    <location>
        <begin position="824"/>
        <end position="858"/>
    </location>
</feature>
<name>A0A160LJR1_BACTI</name>
<feature type="compositionally biased region" description="Acidic residues" evidence="2">
    <location>
        <begin position="361"/>
        <end position="371"/>
    </location>
</feature>
<feature type="compositionally biased region" description="Polar residues" evidence="2">
    <location>
        <begin position="372"/>
        <end position="381"/>
    </location>
</feature>
<evidence type="ECO:0000256" key="1">
    <source>
        <dbReference type="SAM" id="Coils"/>
    </source>
</evidence>
<protein>
    <submittedName>
        <fullName evidence="3">Nuclease</fullName>
    </submittedName>
</protein>
<keyword evidence="1" id="KW-0175">Coiled coil</keyword>
<sequence>MKEKILITSLTRVRKDAPWRVGIYINQNYTFINVGSKGSVATSPRFNMFLNEVEKKVSRYPVDISFYSIADNREMEVTTMRNQIIYLDCGYNSHRLLSSAKFYYEKEVLGNPLEIAQQKPEEESSGFFSAMEEHKESVVTSDYIAVGRLEKVTDGDTIDVKLVKLSDFLSSKLKVEETITIRYNGVETPETLQPGAESYKDPKNTRLGKTYGVTMQDMYEVGEEAHKQNETLLGWKANQKPLVVIHFDRRKMGEAPLTDAKYGRYIADVYATEDKSADILFNRVNSAEGQKLVHVNKSLLVTKSKKFPQVPLGIFPFEYANTLTVLNPLSWIQELNLKAYDTGIGAPSTGGSDAESTPDIGSDEPYDEDINPETTNIKGTTTPAHNALDFFSPYDDRVSIFTEGISSVEDLKRHSKVRIGDVILTIPPTSIDVNKTSNISKIKTLRTKSSVLVNRGQTLTTLSMDLYFHDLESINGKKYPWKKEYGKGEEAKYFYVDGLRPLLAQFAKAPFLPIDNYYINDVLGIRDVALMNIEVTTVPNFPESLTAKLTLVEFNSEAYLMDKSTLGDSVNYPMLRWYYNQSLAPRGDKYRYFKGLDGQLKSDIKFTLADESFLTARRDAINYMKNADSPELRKIELETKNDEYKYKKEDASVANEILDQYKRYKDSTIKPETIIDDLRMGFADSNYWYMVSELKKKYNNLKREEAENVLREGAELFARIYDGKHKGSFTNLRNQEIFIPYQSRLYFKTRFDWSGISAGLNYYDEDPPVDYSKEPYKGKEEDGLILIKELKDPGNQKALEKEFKKYYEKGLFRIPANDAGIKAIKNIADGAKKMEDEVAKYKDEFDEYMRVIEASERLIPMREYPISGKVIPISINARFSNEFSISHVQSSEAATLQYMGGGDPYIDLLLEVDEDGARDFNNLIATSDQYAKKFNQGITNGYIGIENDLSQLFGIRYVMFESISVNTVPNFPGRYQIMLQGIGFDKTQRQREELTALPGNSKQMDLEKLKINKTAFMNDRMIEARLHKLEVYPDMELPTYAQINAVLPELDAGTKEYPNITNGTYLDPDFYFSTGNTLRQLIEESYLGNHQLNMFDATGVAAFTSNQSEKLFDTTEEDWDKLKKLEKTEGVGPLDWKFDWGKKEDAKKSDAPNTSAGAVMADQGGTATVKNADVQKFLTDKKDDKFAYETFPTMEEWKTLFPDGGNDYGTLSKNPSGDEALIYQELNSLVDKYFKKYYSAPTFIEECRGDLKEADKTKKVVSYQPAEDIYYASFKVRRSKLRGPDTTAIGDLIKKEVIKEPKKPNGMDHMDFAKTESKITKERFMTLMKAFLDKTSQWKHFKGTKPTVGKSGRVGLAQVDVSSADMKVDEVKRLMYNWRYNLQTAVKQLAEHYEKLDKLDKDRENYEVYCRPWDGMFALYEKPDAKIKFSKDIEDNSFASGVMNRFNHYATKPFNTFSGYNKDVYRGYAGLTLDEGITMGDGNKDDYVDELLELEYYDLSVLKANNLKVDSDKKNIKKVMKKHLETLDKNSLYSIYEKHLKMLYELSKTDGWVEKGIDFLGKYNPGNLATFGALGKATDKLTDKFAGSKKDKNGYEYSQKIYEKGAKLYETIHQVDETAEASTGSTDLRLYNDVDPRTLYEEMFYDLRYHDQRGRMLRAFPGFQMFIIHEGDYFGKYKFWDNMYGFNAIQSIDVHRSRKIAADTAVISMTNVYSNLTTRRTDVDYVDRQLKWWDNYVWNEIPQDLIDKKENEIHKNLFLETGARIHLRMGYGATASALPVVFNGTISELEIGDVIEIVAQGDGVELGNVVSGDPDDDNDGIFSVTEPRDLICSLMSSKGSWFKDFMNGVVDERLFKDNPLGIMHFGQPFDSKGTTDSKPMGNLIWFNDEYGEVAQNIYSSNGTPTFSQWLHPNGERNNIFEDFSWTRLWENKFKILNPGDEDNVVVKFYNNTVWDIIQTITYSTPDYISAVHPFELRSTLFFGKPYWRCAFEYDSRYEFDPIQKTWSRYLTGQSKRPYMQNKFYMSAYDIIENNIKASEDNVFTNVIVNYDGKQTPVLYADADIRYDKQKTRVVEADIVAKFADFYTSEVMATYFGQSTLRDSMKDMYKGNLLVLGDPTAKPHDMMYINDEINDLQGNALIKSVTHHFSMETGFITSIEPDLLVVNDDQVILEMSKWYMSFGQSLAATVAIRAAANKAGRNLTKWITKSKGIPAGVGKWVSTKGFRHTISMANSSGDMDKILKTLDEIVSKGDGDVKALQQRLVKDFEEAAQNMTKAPGKSGFLKNTSKKAILQSGSAFAKVLSSSDDIAKIGKGALGVIRGAASFTPVGFIINAGIWIGTEMIFEHYRRFKENLQCVVAIPLNYRGKELTAGINNHAGMIYGDAPGRYDKMFNATLFHDDGDDVEFFGNAFIEIANFFTGSGGEEGVYARTEKAYQLNQLNNRQQQTATSTTKEGA</sequence>
<dbReference type="PATRIC" id="fig|1430.6.peg.2222"/>